<protein>
    <submittedName>
        <fullName evidence="1">Uncharacterized protein</fullName>
    </submittedName>
</protein>
<dbReference type="EMBL" id="JACHIA010000006">
    <property type="protein sequence ID" value="MBB6070877.1"/>
    <property type="molecule type" value="Genomic_DNA"/>
</dbReference>
<name>A0A841GYQ1_9BACT</name>
<organism evidence="1 2">
    <name type="scientific">Longimicrobium terrae</name>
    <dbReference type="NCBI Taxonomy" id="1639882"/>
    <lineage>
        <taxon>Bacteria</taxon>
        <taxon>Pseudomonadati</taxon>
        <taxon>Gemmatimonadota</taxon>
        <taxon>Longimicrobiia</taxon>
        <taxon>Longimicrobiales</taxon>
        <taxon>Longimicrobiaceae</taxon>
        <taxon>Longimicrobium</taxon>
    </lineage>
</organism>
<dbReference type="RefSeq" id="WP_170033251.1">
    <property type="nucleotide sequence ID" value="NZ_JABDTL010000001.1"/>
</dbReference>
<keyword evidence="2" id="KW-1185">Reference proteome</keyword>
<gene>
    <name evidence="1" type="ORF">HNQ61_002499</name>
</gene>
<dbReference type="AlphaFoldDB" id="A0A841GYQ1"/>
<proteinExistence type="predicted"/>
<sequence length="151" mass="16507">MLDEAQELALIRSVLLETFPEQSRRVGKTNLNDIVERRGQVRIVPISGDRLDWTEALILLANGAVLLSQWAALRGRADWHIHIARVEHVRQSVQIGTVNGGGEVNVTGIDFQVPPDIAGKLDPATINRLISSFLAHMDATDAQESDSGSHA</sequence>
<evidence type="ECO:0000313" key="2">
    <source>
        <dbReference type="Proteomes" id="UP000582837"/>
    </source>
</evidence>
<comment type="caution">
    <text evidence="1">The sequence shown here is derived from an EMBL/GenBank/DDBJ whole genome shotgun (WGS) entry which is preliminary data.</text>
</comment>
<evidence type="ECO:0000313" key="1">
    <source>
        <dbReference type="EMBL" id="MBB6070877.1"/>
    </source>
</evidence>
<accession>A0A841GYQ1</accession>
<dbReference type="Proteomes" id="UP000582837">
    <property type="component" value="Unassembled WGS sequence"/>
</dbReference>
<reference evidence="1 2" key="1">
    <citation type="submission" date="2020-08" db="EMBL/GenBank/DDBJ databases">
        <title>Genomic Encyclopedia of Type Strains, Phase IV (KMG-IV): sequencing the most valuable type-strain genomes for metagenomic binning, comparative biology and taxonomic classification.</title>
        <authorList>
            <person name="Goeker M."/>
        </authorList>
    </citation>
    <scope>NUCLEOTIDE SEQUENCE [LARGE SCALE GENOMIC DNA]</scope>
    <source>
        <strain evidence="1 2">DSM 29007</strain>
    </source>
</reference>